<dbReference type="EMBL" id="JADGJQ010000101">
    <property type="protein sequence ID" value="KAJ3170034.1"/>
    <property type="molecule type" value="Genomic_DNA"/>
</dbReference>
<dbReference type="AlphaFoldDB" id="A0AAD5XME4"/>
<name>A0AAD5XME4_9FUNG</name>
<evidence type="ECO:0000313" key="3">
    <source>
        <dbReference type="Proteomes" id="UP001212152"/>
    </source>
</evidence>
<dbReference type="Proteomes" id="UP001212152">
    <property type="component" value="Unassembled WGS sequence"/>
</dbReference>
<comment type="caution">
    <text evidence="2">The sequence shown here is derived from an EMBL/GenBank/DDBJ whole genome shotgun (WGS) entry which is preliminary data.</text>
</comment>
<sequence length="160" mass="17471">MLRRTRSGSQPPERTRKRARAAVPAILSSSDRAQSEEPGDPVFEFSQDSLQFANFSAPNPLRALYALAQTRAAHSQPLYPSTAVTLVAVRGAVHTHVRNSLLAENQDVTMITAPLTSFLCDKTPASHYGIIEQLVAGECMDVTDAELEQALVRKRDGVKL</sequence>
<accession>A0AAD5XME4</accession>
<feature type="region of interest" description="Disordered" evidence="1">
    <location>
        <begin position="1"/>
        <end position="40"/>
    </location>
</feature>
<gene>
    <name evidence="2" type="ORF">HDU87_000501</name>
</gene>
<feature type="non-terminal residue" evidence="2">
    <location>
        <position position="160"/>
    </location>
</feature>
<protein>
    <submittedName>
        <fullName evidence="2">Uncharacterized protein</fullName>
    </submittedName>
</protein>
<evidence type="ECO:0000256" key="1">
    <source>
        <dbReference type="SAM" id="MobiDB-lite"/>
    </source>
</evidence>
<evidence type="ECO:0000313" key="2">
    <source>
        <dbReference type="EMBL" id="KAJ3170034.1"/>
    </source>
</evidence>
<organism evidence="2 3">
    <name type="scientific">Geranomyces variabilis</name>
    <dbReference type="NCBI Taxonomy" id="109894"/>
    <lineage>
        <taxon>Eukaryota</taxon>
        <taxon>Fungi</taxon>
        <taxon>Fungi incertae sedis</taxon>
        <taxon>Chytridiomycota</taxon>
        <taxon>Chytridiomycota incertae sedis</taxon>
        <taxon>Chytridiomycetes</taxon>
        <taxon>Spizellomycetales</taxon>
        <taxon>Powellomycetaceae</taxon>
        <taxon>Geranomyces</taxon>
    </lineage>
</organism>
<reference evidence="2" key="1">
    <citation type="submission" date="2020-05" db="EMBL/GenBank/DDBJ databases">
        <title>Phylogenomic resolution of chytrid fungi.</title>
        <authorList>
            <person name="Stajich J.E."/>
            <person name="Amses K."/>
            <person name="Simmons R."/>
            <person name="Seto K."/>
            <person name="Myers J."/>
            <person name="Bonds A."/>
            <person name="Quandt C.A."/>
            <person name="Barry K."/>
            <person name="Liu P."/>
            <person name="Grigoriev I."/>
            <person name="Longcore J.E."/>
            <person name="James T.Y."/>
        </authorList>
    </citation>
    <scope>NUCLEOTIDE SEQUENCE</scope>
    <source>
        <strain evidence="2">JEL0379</strain>
    </source>
</reference>
<proteinExistence type="predicted"/>
<keyword evidence="3" id="KW-1185">Reference proteome</keyword>